<feature type="region of interest" description="Disordered" evidence="1">
    <location>
        <begin position="1"/>
        <end position="54"/>
    </location>
</feature>
<protein>
    <submittedName>
        <fullName evidence="2">Uncharacterized protein</fullName>
    </submittedName>
</protein>
<dbReference type="Proteomes" id="UP001472866">
    <property type="component" value="Chromosome 02"/>
</dbReference>
<reference evidence="2 3" key="1">
    <citation type="submission" date="2024-03" db="EMBL/GenBank/DDBJ databases">
        <title>Complete genome sequence of the green alga Chloropicon roscoffensis RCC1871.</title>
        <authorList>
            <person name="Lemieux C."/>
            <person name="Pombert J.-F."/>
            <person name="Otis C."/>
            <person name="Turmel M."/>
        </authorList>
    </citation>
    <scope>NUCLEOTIDE SEQUENCE [LARGE SCALE GENOMIC DNA]</scope>
    <source>
        <strain evidence="2 3">RCC1871</strain>
    </source>
</reference>
<gene>
    <name evidence="2" type="ORF">HKI87_02g11880</name>
</gene>
<evidence type="ECO:0000313" key="3">
    <source>
        <dbReference type="Proteomes" id="UP001472866"/>
    </source>
</evidence>
<name>A0AAX4P008_9CHLO</name>
<dbReference type="AlphaFoldDB" id="A0AAX4P008"/>
<organism evidence="2 3">
    <name type="scientific">Chloropicon roscoffensis</name>
    <dbReference type="NCBI Taxonomy" id="1461544"/>
    <lineage>
        <taxon>Eukaryota</taxon>
        <taxon>Viridiplantae</taxon>
        <taxon>Chlorophyta</taxon>
        <taxon>Chloropicophyceae</taxon>
        <taxon>Chloropicales</taxon>
        <taxon>Chloropicaceae</taxon>
        <taxon>Chloropicon</taxon>
    </lineage>
</organism>
<dbReference type="EMBL" id="CP151502">
    <property type="protein sequence ID" value="WZN59662.1"/>
    <property type="molecule type" value="Genomic_DNA"/>
</dbReference>
<sequence length="82" mass="9016">MSATREDQSSPSAKVTPARRSKSPRSASPSPRSGGAKSLERVFDALNTPTGGRTVRREIEDLALSRKPSPLKKKQVLDLWER</sequence>
<feature type="compositionally biased region" description="Low complexity" evidence="1">
    <location>
        <begin position="24"/>
        <end position="37"/>
    </location>
</feature>
<keyword evidence="3" id="KW-1185">Reference proteome</keyword>
<proteinExistence type="predicted"/>
<evidence type="ECO:0000313" key="2">
    <source>
        <dbReference type="EMBL" id="WZN59662.1"/>
    </source>
</evidence>
<accession>A0AAX4P008</accession>
<evidence type="ECO:0000256" key="1">
    <source>
        <dbReference type="SAM" id="MobiDB-lite"/>
    </source>
</evidence>